<dbReference type="InterPro" id="IPR018378">
    <property type="entry name" value="C-type_lectin_CS"/>
</dbReference>
<dbReference type="PROSITE" id="PS00615">
    <property type="entry name" value="C_TYPE_LECTIN_1"/>
    <property type="match status" value="1"/>
</dbReference>
<dbReference type="SUPFAM" id="SSF56436">
    <property type="entry name" value="C-type lectin-like"/>
    <property type="match status" value="2"/>
</dbReference>
<dbReference type="PANTHER" id="PTHR45784">
    <property type="entry name" value="C-TYPE LECTIN DOMAIN FAMILY 20 MEMBER A-RELATED"/>
    <property type="match status" value="1"/>
</dbReference>
<sequence length="266" mass="30705">MEILKILETKANATKMPTWIGLYENLNTWRWSFSNTSVYQPGEEMYRNWASGAPNNSDGRESCATINDDGLWDDVPCSLTLNPVCSDFNGTDVTFSYIDTVMNWVQADTYCKEHHNDLAIVRNLEENQQIQGLNKSGSLWIGLHRDAWKWSDGTRAHFTNWRKGEPNGAEDCCASIDFADSGVWQDRDCGERLVFICYWDVPVLRRVVKLKLVKPSSVDLNDPAIEEELLNKLKEKLKEQGLNEDMKIRNLRWRKQPNGKVFHKEK</sequence>
<dbReference type="Proteomes" id="UP000265020">
    <property type="component" value="Unassembled WGS sequence"/>
</dbReference>
<dbReference type="PROSITE" id="PS50041">
    <property type="entry name" value="C_TYPE_LECTIN_2"/>
    <property type="match status" value="2"/>
</dbReference>
<protein>
    <submittedName>
        <fullName evidence="3">Macrophage mannose receptor 1-like</fullName>
    </submittedName>
</protein>
<dbReference type="OMA" id="CATINDD"/>
<dbReference type="Gene3D" id="3.10.100.10">
    <property type="entry name" value="Mannose-Binding Protein A, subunit A"/>
    <property type="match status" value="2"/>
</dbReference>
<reference evidence="3" key="1">
    <citation type="submission" date="2025-08" db="UniProtKB">
        <authorList>
            <consortium name="Ensembl"/>
        </authorList>
    </citation>
    <scope>IDENTIFICATION</scope>
</reference>
<feature type="domain" description="C-type lectin" evidence="2">
    <location>
        <begin position="88"/>
        <end position="198"/>
    </location>
</feature>
<proteinExistence type="predicted"/>
<evidence type="ECO:0000256" key="1">
    <source>
        <dbReference type="ARBA" id="ARBA00023157"/>
    </source>
</evidence>
<dbReference type="InterPro" id="IPR001304">
    <property type="entry name" value="C-type_lectin-like"/>
</dbReference>
<dbReference type="GeneTree" id="ENSGT01100000263473"/>
<dbReference type="InterPro" id="IPR016186">
    <property type="entry name" value="C-type_lectin-like/link_sf"/>
</dbReference>
<dbReference type="Pfam" id="PF00059">
    <property type="entry name" value="Lectin_C"/>
    <property type="match status" value="2"/>
</dbReference>
<dbReference type="SMART" id="SM00034">
    <property type="entry name" value="CLECT"/>
    <property type="match status" value="1"/>
</dbReference>
<keyword evidence="4" id="KW-1185">Reference proteome</keyword>
<organism evidence="3 4">
    <name type="scientific">Cyprinodon variegatus</name>
    <name type="common">Sheepshead minnow</name>
    <dbReference type="NCBI Taxonomy" id="28743"/>
    <lineage>
        <taxon>Eukaryota</taxon>
        <taxon>Metazoa</taxon>
        <taxon>Chordata</taxon>
        <taxon>Craniata</taxon>
        <taxon>Vertebrata</taxon>
        <taxon>Euteleostomi</taxon>
        <taxon>Actinopterygii</taxon>
        <taxon>Neopterygii</taxon>
        <taxon>Teleostei</taxon>
        <taxon>Neoteleostei</taxon>
        <taxon>Acanthomorphata</taxon>
        <taxon>Ovalentaria</taxon>
        <taxon>Atherinomorphae</taxon>
        <taxon>Cyprinodontiformes</taxon>
        <taxon>Cyprinodontidae</taxon>
        <taxon>Cyprinodon</taxon>
    </lineage>
</organism>
<dbReference type="Ensembl" id="ENSCVAT00000012721.1">
    <property type="protein sequence ID" value="ENSCVAP00000021079.1"/>
    <property type="gene ID" value="ENSCVAG00000002871.1"/>
</dbReference>
<dbReference type="AlphaFoldDB" id="A0A3Q2DQF8"/>
<evidence type="ECO:0000259" key="2">
    <source>
        <dbReference type="PROSITE" id="PS50041"/>
    </source>
</evidence>
<name>A0A3Q2DQF8_CYPVA</name>
<dbReference type="InterPro" id="IPR016187">
    <property type="entry name" value="CTDL_fold"/>
</dbReference>
<reference evidence="3" key="2">
    <citation type="submission" date="2025-09" db="UniProtKB">
        <authorList>
            <consortium name="Ensembl"/>
        </authorList>
    </citation>
    <scope>IDENTIFICATION</scope>
</reference>
<evidence type="ECO:0000313" key="4">
    <source>
        <dbReference type="Proteomes" id="UP000265020"/>
    </source>
</evidence>
<dbReference type="PANTHER" id="PTHR45784:SF3">
    <property type="entry name" value="C-TYPE LECTIN DOMAIN FAMILY 4 MEMBER K-LIKE-RELATED"/>
    <property type="match status" value="1"/>
</dbReference>
<evidence type="ECO:0000313" key="3">
    <source>
        <dbReference type="Ensembl" id="ENSCVAP00000021079.1"/>
    </source>
</evidence>
<feature type="domain" description="C-type lectin" evidence="2">
    <location>
        <begin position="19"/>
        <end position="86"/>
    </location>
</feature>
<keyword evidence="1" id="KW-1015">Disulfide bond</keyword>
<accession>A0A3Q2DQF8</accession>